<feature type="chain" id="PRO_5015393357" description="DUF4105 domain-containing protein" evidence="1">
    <location>
        <begin position="24"/>
        <end position="651"/>
    </location>
</feature>
<proteinExistence type="predicted"/>
<sequence length="651" mass="73741">MRSKLQAIGVLAALALPPSAGTAAGFNYLYIEAGEGNSSGGHTAIQFDDEIYHYQHVDSGLIRLFRQEKTEFHFLYRYLQNRPMHLSRVEVGEDTFDLLKNQFKWRFLTQERQFKLLDDLHKERMFIRHLLQKSTGGHAIASSDAAPVLRLKGVGLFYPEPGRQPQYTDSNLTKQQSLSVQSLRRKVEQRYGPDFLQRRREMIEAQIKTLAPSQWPAINSDLVAEEFPSSIYTFTERYSDYLTALFAIKALMDAPPLQSDVLLLTSQPVFKISEAERRALAELQGDFETGLIKALDSNRPDWGYAVLVDMARYIAIDASLQSGYWVFIDDFADNSESVGPDQYLEHSAQIRMLVSDARATLERNRLSAISRQQLGEAEYSQIEMAGNRYIELLNSEQRHDFRYNGQKALPSKSVGLPNGPVPNLSPEQLTTALSALDNLENSLSETLNQSYRYDLFSRNCVTELFGTIKQALIKPYRSGDKVADPEALTVKESEQRLGGYIETAYNFVPFVAYQSVLDRYHVTQSRDLDSYRGLELAKLSARQNSLITGLRESNIISSRLYKYNPDDALFVFFTDDNVLLRPLFGVANIGAGIGQSVYGFFSWPLDSGKNLQSGATGILMSLPELFFFNMRKGSYRYLSLNQLTHADLPDH</sequence>
<evidence type="ECO:0000313" key="2">
    <source>
        <dbReference type="EMBL" id="PPK67767.1"/>
    </source>
</evidence>
<keyword evidence="3" id="KW-1185">Reference proteome</keyword>
<organism evidence="2 3">
    <name type="scientific">Methylobacter tundripaludum</name>
    <dbReference type="NCBI Taxonomy" id="173365"/>
    <lineage>
        <taxon>Bacteria</taxon>
        <taxon>Pseudomonadati</taxon>
        <taxon>Pseudomonadota</taxon>
        <taxon>Gammaproteobacteria</taxon>
        <taxon>Methylococcales</taxon>
        <taxon>Methylococcaceae</taxon>
        <taxon>Methylobacter</taxon>
    </lineage>
</organism>
<evidence type="ECO:0000256" key="1">
    <source>
        <dbReference type="SAM" id="SignalP"/>
    </source>
</evidence>
<reference evidence="2 3" key="1">
    <citation type="submission" date="2018-02" db="EMBL/GenBank/DDBJ databases">
        <title>Subsurface microbial communities from deep shales in Ohio and West Virginia, USA.</title>
        <authorList>
            <person name="Wrighton K."/>
        </authorList>
    </citation>
    <scope>NUCLEOTIDE SEQUENCE [LARGE SCALE GENOMIC DNA]</scope>
    <source>
        <strain evidence="2 3">OWC-G53F</strain>
    </source>
</reference>
<evidence type="ECO:0008006" key="4">
    <source>
        <dbReference type="Google" id="ProtNLM"/>
    </source>
</evidence>
<name>A0A2S6GRG3_9GAMM</name>
<accession>A0A2S6GRG3</accession>
<keyword evidence="1" id="KW-0732">Signal</keyword>
<dbReference type="EMBL" id="PTIY01000013">
    <property type="protein sequence ID" value="PPK67767.1"/>
    <property type="molecule type" value="Genomic_DNA"/>
</dbReference>
<gene>
    <name evidence="2" type="ORF">B0F88_113107</name>
</gene>
<dbReference type="AlphaFoldDB" id="A0A2S6GRG3"/>
<comment type="caution">
    <text evidence="2">The sequence shown here is derived from an EMBL/GenBank/DDBJ whole genome shotgun (WGS) entry which is preliminary data.</text>
</comment>
<protein>
    <recommendedName>
        <fullName evidence="4">DUF4105 domain-containing protein</fullName>
    </recommendedName>
</protein>
<feature type="signal peptide" evidence="1">
    <location>
        <begin position="1"/>
        <end position="23"/>
    </location>
</feature>
<dbReference type="Proteomes" id="UP000238071">
    <property type="component" value="Unassembled WGS sequence"/>
</dbReference>
<evidence type="ECO:0000313" key="3">
    <source>
        <dbReference type="Proteomes" id="UP000238071"/>
    </source>
</evidence>